<feature type="region of interest" description="Disordered" evidence="1">
    <location>
        <begin position="1"/>
        <end position="55"/>
    </location>
</feature>
<protein>
    <submittedName>
        <fullName evidence="2">Uncharacterized protein</fullName>
    </submittedName>
</protein>
<reference evidence="3" key="1">
    <citation type="journal article" date="2019" name="Int. J. Syst. Evol. Microbiol.">
        <title>The Global Catalogue of Microorganisms (GCM) 10K type strain sequencing project: providing services to taxonomists for standard genome sequencing and annotation.</title>
        <authorList>
            <consortium name="The Broad Institute Genomics Platform"/>
            <consortium name="The Broad Institute Genome Sequencing Center for Infectious Disease"/>
            <person name="Wu L."/>
            <person name="Ma J."/>
        </authorList>
    </citation>
    <scope>NUCLEOTIDE SEQUENCE [LARGE SCALE GENOMIC DNA]</scope>
    <source>
        <strain evidence="3">NBRC 108725</strain>
    </source>
</reference>
<feature type="compositionally biased region" description="Basic and acidic residues" evidence="1">
    <location>
        <begin position="24"/>
        <end position="37"/>
    </location>
</feature>
<evidence type="ECO:0000256" key="1">
    <source>
        <dbReference type="SAM" id="MobiDB-lite"/>
    </source>
</evidence>
<accession>A0ABN6XUW8</accession>
<proteinExistence type="predicted"/>
<dbReference type="EMBL" id="AP027731">
    <property type="protein sequence ID" value="BDZ47445.1"/>
    <property type="molecule type" value="Genomic_DNA"/>
</dbReference>
<evidence type="ECO:0000313" key="3">
    <source>
        <dbReference type="Proteomes" id="UP001321498"/>
    </source>
</evidence>
<gene>
    <name evidence="2" type="ORF">GCM10025866_33540</name>
</gene>
<sequence>MPVMRGKGSGTGLGGRWRCSRPVSSRDAEKGQGRDWAGDGAAPVPFPRGTRKRVRDGTGLVVPSLTGSQGRKTMDVAASFRVGIDQQVGEQVTEAPR</sequence>
<dbReference type="Proteomes" id="UP001321498">
    <property type="component" value="Chromosome"/>
</dbReference>
<name>A0ABN6XUW8_9MICO</name>
<evidence type="ECO:0000313" key="2">
    <source>
        <dbReference type="EMBL" id="BDZ47445.1"/>
    </source>
</evidence>
<keyword evidence="3" id="KW-1185">Reference proteome</keyword>
<organism evidence="2 3">
    <name type="scientific">Naasia aerilata</name>
    <dbReference type="NCBI Taxonomy" id="1162966"/>
    <lineage>
        <taxon>Bacteria</taxon>
        <taxon>Bacillati</taxon>
        <taxon>Actinomycetota</taxon>
        <taxon>Actinomycetes</taxon>
        <taxon>Micrococcales</taxon>
        <taxon>Microbacteriaceae</taxon>
        <taxon>Naasia</taxon>
    </lineage>
</organism>